<feature type="region of interest" description="Disordered" evidence="1">
    <location>
        <begin position="55"/>
        <end position="77"/>
    </location>
</feature>
<evidence type="ECO:0000313" key="3">
    <source>
        <dbReference type="Proteomes" id="UP000186817"/>
    </source>
</evidence>
<keyword evidence="3" id="KW-1185">Reference proteome</keyword>
<gene>
    <name evidence="2" type="ORF">AK812_SmicGene30057</name>
</gene>
<reference evidence="2 3" key="1">
    <citation type="submission" date="2016-02" db="EMBL/GenBank/DDBJ databases">
        <title>Genome analysis of coral dinoflagellate symbionts highlights evolutionary adaptations to a symbiotic lifestyle.</title>
        <authorList>
            <person name="Aranda M."/>
            <person name="Li Y."/>
            <person name="Liew Y.J."/>
            <person name="Baumgarten S."/>
            <person name="Simakov O."/>
            <person name="Wilson M."/>
            <person name="Piel J."/>
            <person name="Ashoor H."/>
            <person name="Bougouffa S."/>
            <person name="Bajic V.B."/>
            <person name="Ryu T."/>
            <person name="Ravasi T."/>
            <person name="Bayer T."/>
            <person name="Micklem G."/>
            <person name="Kim H."/>
            <person name="Bhak J."/>
            <person name="Lajeunesse T.C."/>
            <person name="Voolstra C.R."/>
        </authorList>
    </citation>
    <scope>NUCLEOTIDE SEQUENCE [LARGE SCALE GENOMIC DNA]</scope>
    <source>
        <strain evidence="2 3">CCMP2467</strain>
    </source>
</reference>
<name>A0A1Q9D085_SYMMI</name>
<accession>A0A1Q9D085</accession>
<feature type="compositionally biased region" description="Basic and acidic residues" evidence="1">
    <location>
        <begin position="55"/>
        <end position="70"/>
    </location>
</feature>
<comment type="caution">
    <text evidence="2">The sequence shown here is derived from an EMBL/GenBank/DDBJ whole genome shotgun (WGS) entry which is preliminary data.</text>
</comment>
<feature type="region of interest" description="Disordered" evidence="1">
    <location>
        <begin position="302"/>
        <end position="325"/>
    </location>
</feature>
<dbReference type="Proteomes" id="UP000186817">
    <property type="component" value="Unassembled WGS sequence"/>
</dbReference>
<dbReference type="AlphaFoldDB" id="A0A1Q9D085"/>
<evidence type="ECO:0000313" key="2">
    <source>
        <dbReference type="EMBL" id="OLP88589.1"/>
    </source>
</evidence>
<protein>
    <submittedName>
        <fullName evidence="2">Uncharacterized protein</fullName>
    </submittedName>
</protein>
<dbReference type="EMBL" id="LSRX01000805">
    <property type="protein sequence ID" value="OLP88589.1"/>
    <property type="molecule type" value="Genomic_DNA"/>
</dbReference>
<sequence>MANSVPSARQLNFQAQCRRSNFKSLVEAATGIPIPHQKLFYGPGLLVLKDRPASEDVSGKSKSGRGDSVSDGKSTLATSVTARPAGVLEDNSKALYQFEIGQGSLLHLSIRSRDPRKVADYEEELDLTEGGREVIDVDYGFCGTLVGGEAEAEGPICQLPQGLFPRIRAFMNTKVGPKMGKECLWLLHATSYRPLQNLARHDNGIFDFAGRIRKKCGFHRLPRLANAAASAKLVEAHEMGELGEVRRSSFVSIAQMPPMQPVQVAQAVVQAAPQAVQGVHAAQTKVVQMLQAQAQAAQEAHKAQEAQEAQGQGAQAVQGAQGLEG</sequence>
<feature type="compositionally biased region" description="Low complexity" evidence="1">
    <location>
        <begin position="306"/>
        <end position="325"/>
    </location>
</feature>
<proteinExistence type="predicted"/>
<dbReference type="OrthoDB" id="417188at2759"/>
<evidence type="ECO:0000256" key="1">
    <source>
        <dbReference type="SAM" id="MobiDB-lite"/>
    </source>
</evidence>
<organism evidence="2 3">
    <name type="scientific">Symbiodinium microadriaticum</name>
    <name type="common">Dinoflagellate</name>
    <name type="synonym">Zooxanthella microadriatica</name>
    <dbReference type="NCBI Taxonomy" id="2951"/>
    <lineage>
        <taxon>Eukaryota</taxon>
        <taxon>Sar</taxon>
        <taxon>Alveolata</taxon>
        <taxon>Dinophyceae</taxon>
        <taxon>Suessiales</taxon>
        <taxon>Symbiodiniaceae</taxon>
        <taxon>Symbiodinium</taxon>
    </lineage>
</organism>